<feature type="region of interest" description="Disordered" evidence="1">
    <location>
        <begin position="30"/>
        <end position="60"/>
    </location>
</feature>
<evidence type="ECO:0000313" key="2">
    <source>
        <dbReference type="EMBL" id="QQP88713.1"/>
    </source>
</evidence>
<proteinExistence type="predicted"/>
<dbReference type="Proteomes" id="UP000595197">
    <property type="component" value="Chromosome"/>
</dbReference>
<sequence length="60" mass="6813">MDSLLFLFSLIGVVVIVGWAVMNDKVPDGGKTTGLLAMHHPDRDRPDRNGQTDRKRRRPR</sequence>
<protein>
    <submittedName>
        <fullName evidence="2">Uncharacterized protein</fullName>
    </submittedName>
</protein>
<feature type="compositionally biased region" description="Basic and acidic residues" evidence="1">
    <location>
        <begin position="39"/>
        <end position="53"/>
    </location>
</feature>
<name>A0ABX7B5Q7_9PROT</name>
<gene>
    <name evidence="2" type="ORF">IGS68_22265</name>
</gene>
<evidence type="ECO:0000313" key="3">
    <source>
        <dbReference type="Proteomes" id="UP000595197"/>
    </source>
</evidence>
<evidence type="ECO:0000256" key="1">
    <source>
        <dbReference type="SAM" id="MobiDB-lite"/>
    </source>
</evidence>
<dbReference type="RefSeq" id="WP_201073999.1">
    <property type="nucleotide sequence ID" value="NZ_CP067420.1"/>
</dbReference>
<keyword evidence="3" id="KW-1185">Reference proteome</keyword>
<reference evidence="2" key="1">
    <citation type="submission" date="2021-02" db="EMBL/GenBank/DDBJ databases">
        <title>Skermanella TT6 skin isolate.</title>
        <authorList>
            <person name="Lee K."/>
            <person name="Ganzorig M."/>
        </authorList>
    </citation>
    <scope>NUCLEOTIDE SEQUENCE</scope>
    <source>
        <strain evidence="2">TT6</strain>
    </source>
</reference>
<organism evidence="2 3">
    <name type="scientific">Skermanella cutis</name>
    <dbReference type="NCBI Taxonomy" id="2775420"/>
    <lineage>
        <taxon>Bacteria</taxon>
        <taxon>Pseudomonadati</taxon>
        <taxon>Pseudomonadota</taxon>
        <taxon>Alphaproteobacteria</taxon>
        <taxon>Rhodospirillales</taxon>
        <taxon>Azospirillaceae</taxon>
        <taxon>Skermanella</taxon>
    </lineage>
</organism>
<dbReference type="EMBL" id="CP067420">
    <property type="protein sequence ID" value="QQP88713.1"/>
    <property type="molecule type" value="Genomic_DNA"/>
</dbReference>
<accession>A0ABX7B5Q7</accession>